<dbReference type="Proteomes" id="UP000887581">
    <property type="component" value="Unplaced"/>
</dbReference>
<evidence type="ECO:0000256" key="1">
    <source>
        <dbReference type="SAM" id="MobiDB-lite"/>
    </source>
</evidence>
<sequence length="70" mass="7500">METPEKCSSVMVLTVNNERKGNHSGERRSGCIGKHFSVFHDTGKATGTNMGKDRGADTGMNMGEDMDGHG</sequence>
<evidence type="ECO:0000313" key="2">
    <source>
        <dbReference type="Proteomes" id="UP000887581"/>
    </source>
</evidence>
<proteinExistence type="predicted"/>
<accession>A0A915PRB7</accession>
<evidence type="ECO:0000313" key="3">
    <source>
        <dbReference type="WBParaSite" id="sdigi.contig200.g6021.t1"/>
    </source>
</evidence>
<reference evidence="3" key="1">
    <citation type="submission" date="2022-11" db="UniProtKB">
        <authorList>
            <consortium name="WormBaseParasite"/>
        </authorList>
    </citation>
    <scope>IDENTIFICATION</scope>
</reference>
<dbReference type="WBParaSite" id="sdigi.contig200.g6021.t1">
    <property type="protein sequence ID" value="sdigi.contig200.g6021.t1"/>
    <property type="gene ID" value="sdigi.contig200.g6021"/>
</dbReference>
<organism evidence="2 3">
    <name type="scientific">Setaria digitata</name>
    <dbReference type="NCBI Taxonomy" id="48799"/>
    <lineage>
        <taxon>Eukaryota</taxon>
        <taxon>Metazoa</taxon>
        <taxon>Ecdysozoa</taxon>
        <taxon>Nematoda</taxon>
        <taxon>Chromadorea</taxon>
        <taxon>Rhabditida</taxon>
        <taxon>Spirurina</taxon>
        <taxon>Spiruromorpha</taxon>
        <taxon>Filarioidea</taxon>
        <taxon>Setariidae</taxon>
        <taxon>Setaria</taxon>
    </lineage>
</organism>
<dbReference type="AlphaFoldDB" id="A0A915PRB7"/>
<protein>
    <submittedName>
        <fullName evidence="3">Uncharacterized protein</fullName>
    </submittedName>
</protein>
<name>A0A915PRB7_9BILA</name>
<keyword evidence="2" id="KW-1185">Reference proteome</keyword>
<feature type="region of interest" description="Disordered" evidence="1">
    <location>
        <begin position="40"/>
        <end position="70"/>
    </location>
</feature>